<dbReference type="InterPro" id="IPR011765">
    <property type="entry name" value="Pept_M16_N"/>
</dbReference>
<dbReference type="Gene3D" id="3.30.830.10">
    <property type="entry name" value="Metalloenzyme, LuxS/M16 peptidase-like"/>
    <property type="match status" value="2"/>
</dbReference>
<accession>A0A1H1X3R9</accession>
<dbReference type="OrthoDB" id="9811314at2"/>
<dbReference type="PROSITE" id="PS00143">
    <property type="entry name" value="INSULINASE"/>
    <property type="match status" value="1"/>
</dbReference>
<dbReference type="PANTHER" id="PTHR11851">
    <property type="entry name" value="METALLOPROTEASE"/>
    <property type="match status" value="1"/>
</dbReference>
<reference evidence="7" key="1">
    <citation type="submission" date="2016-10" db="EMBL/GenBank/DDBJ databases">
        <authorList>
            <person name="Varghese N."/>
            <person name="Submissions S."/>
        </authorList>
    </citation>
    <scope>NUCLEOTIDE SEQUENCE [LARGE SCALE GENOMIC DNA]</scope>
    <source>
        <strain evidence="7">DSM 21772</strain>
    </source>
</reference>
<organism evidence="6 7">
    <name type="scientific">Microterricola viridarii</name>
    <dbReference type="NCBI Taxonomy" id="412690"/>
    <lineage>
        <taxon>Bacteria</taxon>
        <taxon>Bacillati</taxon>
        <taxon>Actinomycetota</taxon>
        <taxon>Actinomycetes</taxon>
        <taxon>Micrococcales</taxon>
        <taxon>Microbacteriaceae</taxon>
        <taxon>Microterricola</taxon>
    </lineage>
</organism>
<dbReference type="InterPro" id="IPR007863">
    <property type="entry name" value="Peptidase_M16_C"/>
</dbReference>
<evidence type="ECO:0000313" key="7">
    <source>
        <dbReference type="Proteomes" id="UP000181956"/>
    </source>
</evidence>
<feature type="compositionally biased region" description="Low complexity" evidence="3">
    <location>
        <begin position="463"/>
        <end position="489"/>
    </location>
</feature>
<evidence type="ECO:0000256" key="3">
    <source>
        <dbReference type="SAM" id="MobiDB-lite"/>
    </source>
</evidence>
<sequence>MNGAVEFSLDTPELSFQASGDARVRRTVLPSGVRVLSEQVLGARSATIGFWVAVGSRDEQPARPARGSAPAHPATFGSTHFLEHLLFKGTKTRTALDIAVAFDSVGGEHNAMTAKEYTCYYAKVRDRDLPMAVEVLTDMLASSVLDPIEFETERGVILEELSMSQDDPADVANESLFHAVLGDHPLGRPIGGTPDHIEAVTRDAVMEHYRANYRANDLVVSVAGAVDHDELVAIVVASLEAAGWDLSTPAQPVARRSLAAAPITQGSPLTIVNRPLEQVNMLIGMPGIVAADERRVTMSVLNSILGGGMSSRLFQEVREKRGLAYSVYSYAASYSDAGVFGLYAGCSPAKSGQVAELLLGELHRLAEHGVSEEEMRRASGQLSGASALALEDSDTRMSRLGRSEITTGEFVDLDEALRRLALVGADDVRELAADLASGPLSLVAVGAVDAEVFAPLLPSSTGTAATASAPGTLAPPGAQGDAVAAASADLTPPGSRR</sequence>
<feature type="region of interest" description="Disordered" evidence="3">
    <location>
        <begin position="463"/>
        <end position="497"/>
    </location>
</feature>
<protein>
    <submittedName>
        <fullName evidence="6">Predicted Zn-dependent peptidase</fullName>
    </submittedName>
</protein>
<dbReference type="GO" id="GO:0006508">
    <property type="term" value="P:proteolysis"/>
    <property type="evidence" value="ECO:0007669"/>
    <property type="project" value="InterPro"/>
</dbReference>
<evidence type="ECO:0000259" key="4">
    <source>
        <dbReference type="Pfam" id="PF00675"/>
    </source>
</evidence>
<evidence type="ECO:0000313" key="6">
    <source>
        <dbReference type="EMBL" id="SDT03720.1"/>
    </source>
</evidence>
<dbReference type="GO" id="GO:0004222">
    <property type="term" value="F:metalloendopeptidase activity"/>
    <property type="evidence" value="ECO:0007669"/>
    <property type="project" value="InterPro"/>
</dbReference>
<feature type="domain" description="Peptidase M16 N-terminal" evidence="4">
    <location>
        <begin position="34"/>
        <end position="193"/>
    </location>
</feature>
<dbReference type="RefSeq" id="WP_083364494.1">
    <property type="nucleotide sequence ID" value="NZ_LT629742.1"/>
</dbReference>
<dbReference type="AlphaFoldDB" id="A0A1H1X3R9"/>
<feature type="domain" description="Peptidase M16 C-terminal" evidence="5">
    <location>
        <begin position="200"/>
        <end position="381"/>
    </location>
</feature>
<proteinExistence type="inferred from homology"/>
<dbReference type="STRING" id="412690.SAMN04489834_2689"/>
<gene>
    <name evidence="6" type="ORF">SAMN04489834_2689</name>
</gene>
<dbReference type="Proteomes" id="UP000181956">
    <property type="component" value="Chromosome I"/>
</dbReference>
<evidence type="ECO:0000259" key="5">
    <source>
        <dbReference type="Pfam" id="PF05193"/>
    </source>
</evidence>
<dbReference type="EMBL" id="LT629742">
    <property type="protein sequence ID" value="SDT03720.1"/>
    <property type="molecule type" value="Genomic_DNA"/>
</dbReference>
<comment type="similarity">
    <text evidence="1 2">Belongs to the peptidase M16 family.</text>
</comment>
<dbReference type="Pfam" id="PF05193">
    <property type="entry name" value="Peptidase_M16_C"/>
    <property type="match status" value="1"/>
</dbReference>
<dbReference type="Pfam" id="PF00675">
    <property type="entry name" value="Peptidase_M16"/>
    <property type="match status" value="1"/>
</dbReference>
<dbReference type="SUPFAM" id="SSF63411">
    <property type="entry name" value="LuxS/MPP-like metallohydrolase"/>
    <property type="match status" value="2"/>
</dbReference>
<name>A0A1H1X3R9_9MICO</name>
<dbReference type="InterPro" id="IPR001431">
    <property type="entry name" value="Pept_M16_Zn_BS"/>
</dbReference>
<evidence type="ECO:0000256" key="1">
    <source>
        <dbReference type="ARBA" id="ARBA00007261"/>
    </source>
</evidence>
<dbReference type="InterPro" id="IPR050361">
    <property type="entry name" value="MPP/UQCRC_Complex"/>
</dbReference>
<keyword evidence="7" id="KW-1185">Reference proteome</keyword>
<dbReference type="PANTHER" id="PTHR11851:SF49">
    <property type="entry name" value="MITOCHONDRIAL-PROCESSING PEPTIDASE SUBUNIT ALPHA"/>
    <property type="match status" value="1"/>
</dbReference>
<dbReference type="InterPro" id="IPR011249">
    <property type="entry name" value="Metalloenz_LuxS/M16"/>
</dbReference>
<dbReference type="GO" id="GO:0046872">
    <property type="term" value="F:metal ion binding"/>
    <property type="evidence" value="ECO:0007669"/>
    <property type="project" value="InterPro"/>
</dbReference>
<evidence type="ECO:0000256" key="2">
    <source>
        <dbReference type="RuleBase" id="RU004447"/>
    </source>
</evidence>